<keyword evidence="1" id="KW-0732">Signal</keyword>
<organism evidence="2 3">
    <name type="scientific">Hypothenemus hampei</name>
    <name type="common">Coffee berry borer</name>
    <dbReference type="NCBI Taxonomy" id="57062"/>
    <lineage>
        <taxon>Eukaryota</taxon>
        <taxon>Metazoa</taxon>
        <taxon>Ecdysozoa</taxon>
        <taxon>Arthropoda</taxon>
        <taxon>Hexapoda</taxon>
        <taxon>Insecta</taxon>
        <taxon>Pterygota</taxon>
        <taxon>Neoptera</taxon>
        <taxon>Endopterygota</taxon>
        <taxon>Coleoptera</taxon>
        <taxon>Polyphaga</taxon>
        <taxon>Cucujiformia</taxon>
        <taxon>Curculionidae</taxon>
        <taxon>Scolytinae</taxon>
        <taxon>Hypothenemus</taxon>
    </lineage>
</organism>
<sequence length="108" mass="12317">MRPAGINMFSFVKRNWIVIFLICVVVLNCEAKKKSKSSKDMSLRQKETNAVNFIRLSVMRLIYGIATRMGFGEQISEALNGAFVPPGVDDYDDYGDDGLFTREDDYDY</sequence>
<keyword evidence="3" id="KW-1185">Reference proteome</keyword>
<evidence type="ECO:0000313" key="2">
    <source>
        <dbReference type="EMBL" id="KAL1502731.1"/>
    </source>
</evidence>
<proteinExistence type="predicted"/>
<dbReference type="EMBL" id="JBDJPC010000005">
    <property type="protein sequence ID" value="KAL1502731.1"/>
    <property type="molecule type" value="Genomic_DNA"/>
</dbReference>
<feature type="signal peptide" evidence="1">
    <location>
        <begin position="1"/>
        <end position="31"/>
    </location>
</feature>
<evidence type="ECO:0000256" key="1">
    <source>
        <dbReference type="SAM" id="SignalP"/>
    </source>
</evidence>
<reference evidence="2 3" key="1">
    <citation type="submission" date="2024-05" db="EMBL/GenBank/DDBJ databases">
        <title>Genetic variation in Jamaican populations of the coffee berry borer (Hypothenemus hampei).</title>
        <authorList>
            <person name="Errbii M."/>
            <person name="Myrie A."/>
        </authorList>
    </citation>
    <scope>NUCLEOTIDE SEQUENCE [LARGE SCALE GENOMIC DNA]</scope>
    <source>
        <strain evidence="2">JA-Hopewell-2020-01-JO</strain>
        <tissue evidence="2">Whole body</tissue>
    </source>
</reference>
<dbReference type="AlphaFoldDB" id="A0ABD1EZ74"/>
<dbReference type="Proteomes" id="UP001566132">
    <property type="component" value="Unassembled WGS sequence"/>
</dbReference>
<evidence type="ECO:0000313" key="3">
    <source>
        <dbReference type="Proteomes" id="UP001566132"/>
    </source>
</evidence>
<gene>
    <name evidence="2" type="ORF">ABEB36_007833</name>
</gene>
<feature type="chain" id="PRO_5044832333" evidence="1">
    <location>
        <begin position="32"/>
        <end position="108"/>
    </location>
</feature>
<accession>A0ABD1EZ74</accession>
<protein>
    <submittedName>
        <fullName evidence="2">Uncharacterized protein</fullName>
    </submittedName>
</protein>
<name>A0ABD1EZ74_HYPHA</name>
<comment type="caution">
    <text evidence="2">The sequence shown here is derived from an EMBL/GenBank/DDBJ whole genome shotgun (WGS) entry which is preliminary data.</text>
</comment>